<reference evidence="4 5" key="1">
    <citation type="submission" date="2019-09" db="EMBL/GenBank/DDBJ databases">
        <title>Draft genome sequence of Bacillus sp. JC-7.</title>
        <authorList>
            <person name="Tanaka N."/>
            <person name="Shiwa Y."/>
            <person name="Fujita N."/>
            <person name="Tanasupawat S."/>
        </authorList>
    </citation>
    <scope>NUCLEOTIDE SEQUENCE [LARGE SCALE GENOMIC DNA]</scope>
    <source>
        <strain evidence="4 5">JC-7</strain>
    </source>
</reference>
<keyword evidence="5" id="KW-1185">Reference proteome</keyword>
<dbReference type="PANTHER" id="PTHR43201:SF5">
    <property type="entry name" value="MEDIUM-CHAIN ACYL-COA LIGASE ACSF2, MITOCHONDRIAL"/>
    <property type="match status" value="1"/>
</dbReference>
<organism evidence="4 5">
    <name type="scientific">Weizmannia acidilactici</name>
    <dbReference type="NCBI Taxonomy" id="2607726"/>
    <lineage>
        <taxon>Bacteria</taxon>
        <taxon>Bacillati</taxon>
        <taxon>Bacillota</taxon>
        <taxon>Bacilli</taxon>
        <taxon>Bacillales</taxon>
        <taxon>Bacillaceae</taxon>
        <taxon>Heyndrickxia</taxon>
    </lineage>
</organism>
<name>A0A5J4JJT2_9BACI</name>
<dbReference type="GO" id="GO:0031956">
    <property type="term" value="F:medium-chain fatty acid-CoA ligase activity"/>
    <property type="evidence" value="ECO:0007669"/>
    <property type="project" value="TreeGrafter"/>
</dbReference>
<dbReference type="InterPro" id="IPR045851">
    <property type="entry name" value="AMP-bd_C_sf"/>
</dbReference>
<proteinExistence type="inferred from homology"/>
<dbReference type="Gene3D" id="2.30.38.10">
    <property type="entry name" value="Luciferase, Domain 3"/>
    <property type="match status" value="1"/>
</dbReference>
<evidence type="ECO:0000256" key="2">
    <source>
        <dbReference type="ARBA" id="ARBA00022598"/>
    </source>
</evidence>
<sequence>MEKSSSKARLFRKGIGKSLKQQWKLLQTDGWCKTGDLGGVDAQGYLTVAGRKKDMIRSGGGNIYATEIEDVLYRHEAVKEVAVIGIPEPKYIEAVCAVIVKKREYAADRGRSGRILQTVSFQL</sequence>
<comment type="caution">
    <text evidence="4">The sequence shown here is derived from an EMBL/GenBank/DDBJ whole genome shotgun (WGS) entry which is preliminary data.</text>
</comment>
<dbReference type="AlphaFoldDB" id="A0A5J4JJT2"/>
<dbReference type="Proteomes" id="UP000391919">
    <property type="component" value="Unassembled WGS sequence"/>
</dbReference>
<comment type="similarity">
    <text evidence="1">Belongs to the ATP-dependent AMP-binding enzyme family.</text>
</comment>
<evidence type="ECO:0000256" key="1">
    <source>
        <dbReference type="ARBA" id="ARBA00006432"/>
    </source>
</evidence>
<dbReference type="SUPFAM" id="SSF56801">
    <property type="entry name" value="Acetyl-CoA synthetase-like"/>
    <property type="match status" value="1"/>
</dbReference>
<dbReference type="Pfam" id="PF13193">
    <property type="entry name" value="AMP-binding_C"/>
    <property type="match status" value="1"/>
</dbReference>
<evidence type="ECO:0000313" key="4">
    <source>
        <dbReference type="EMBL" id="GER70778.1"/>
    </source>
</evidence>
<feature type="domain" description="AMP-binding enzyme C-terminal" evidence="3">
    <location>
        <begin position="67"/>
        <end position="105"/>
    </location>
</feature>
<dbReference type="Gene3D" id="3.30.300.30">
    <property type="match status" value="1"/>
</dbReference>
<accession>A0A5J4JJT2</accession>
<protein>
    <recommendedName>
        <fullName evidence="3">AMP-binding enzyme C-terminal domain-containing protein</fullName>
    </recommendedName>
</protein>
<keyword evidence="2" id="KW-0436">Ligase</keyword>
<evidence type="ECO:0000259" key="3">
    <source>
        <dbReference type="Pfam" id="PF13193"/>
    </source>
</evidence>
<dbReference type="EMBL" id="BKZQ01000027">
    <property type="protein sequence ID" value="GER70778.1"/>
    <property type="molecule type" value="Genomic_DNA"/>
</dbReference>
<dbReference type="GO" id="GO:0006631">
    <property type="term" value="P:fatty acid metabolic process"/>
    <property type="evidence" value="ECO:0007669"/>
    <property type="project" value="TreeGrafter"/>
</dbReference>
<evidence type="ECO:0000313" key="5">
    <source>
        <dbReference type="Proteomes" id="UP000391919"/>
    </source>
</evidence>
<dbReference type="PANTHER" id="PTHR43201">
    <property type="entry name" value="ACYL-COA SYNTHETASE"/>
    <property type="match status" value="1"/>
</dbReference>
<dbReference type="InterPro" id="IPR025110">
    <property type="entry name" value="AMP-bd_C"/>
</dbReference>
<gene>
    <name evidence="4" type="ORF">BpJC7_20810</name>
</gene>